<dbReference type="GO" id="GO:0015940">
    <property type="term" value="P:pantothenate biosynthetic process"/>
    <property type="evidence" value="ECO:0007669"/>
    <property type="project" value="InterPro"/>
</dbReference>
<dbReference type="UniPathway" id="UPA00241"/>
<evidence type="ECO:0000313" key="15">
    <source>
        <dbReference type="EMBL" id="QCD65700.1"/>
    </source>
</evidence>
<dbReference type="InterPro" id="IPR013332">
    <property type="entry name" value="KPR_N"/>
</dbReference>
<proteinExistence type="inferred from homology"/>
<dbReference type="AlphaFoldDB" id="A0A4D6KC63"/>
<sequence length="302" mass="30770">MEIVVFGAGSLGSLIGGLLARSHDVTLVGREPHVGTVERSGLAIEGAIDAHVRPAAGTTSPAAADLAVVTVTAGDTDAAAAALSDTALDACLSLQNGMGNEATLAERLGCPVLAGTCTYGARLTEPGVVACTGVGEVVLGPREGGRSEPADRAGAAFTDAGVETTVADDMPRRLWEKLAVNAGINATTALARVPNGALVDGPARRVAERAARETAAVAREHGVDLPDERAAQIAMQVATDTAANRSSMLQDVADGRQTEIDAISGYVVERSGGVAVPVNETLTALVRAWEDENSTGRRYSSH</sequence>
<evidence type="ECO:0000256" key="2">
    <source>
        <dbReference type="ARBA" id="ARBA00007870"/>
    </source>
</evidence>
<gene>
    <name evidence="15" type="ORF">E5139_08675</name>
</gene>
<dbReference type="PANTHER" id="PTHR43765">
    <property type="entry name" value="2-DEHYDROPANTOATE 2-REDUCTASE-RELATED"/>
    <property type="match status" value="1"/>
</dbReference>
<dbReference type="OMA" id="ANYSSMY"/>
<accession>A0A4D6KC63</accession>
<dbReference type="PANTHER" id="PTHR43765:SF2">
    <property type="entry name" value="2-DEHYDROPANTOATE 2-REDUCTASE"/>
    <property type="match status" value="1"/>
</dbReference>
<comment type="catalytic activity">
    <reaction evidence="10">
        <text>(R)-pantoate + NAD(+) = 2-dehydropantoate + NADH + H(+)</text>
        <dbReference type="Rhea" id="RHEA:61292"/>
        <dbReference type="ChEBI" id="CHEBI:11561"/>
        <dbReference type="ChEBI" id="CHEBI:15378"/>
        <dbReference type="ChEBI" id="CHEBI:15980"/>
        <dbReference type="ChEBI" id="CHEBI:57540"/>
        <dbReference type="ChEBI" id="CHEBI:57945"/>
    </reaction>
    <physiologicalReaction direction="right-to-left" evidence="10">
        <dbReference type="Rhea" id="RHEA:61294"/>
    </physiologicalReaction>
</comment>
<dbReference type="SUPFAM" id="SSF51735">
    <property type="entry name" value="NAD(P)-binding Rossmann-fold domains"/>
    <property type="match status" value="1"/>
</dbReference>
<dbReference type="RefSeq" id="WP_015762073.1">
    <property type="nucleotide sequence ID" value="NZ_CP039375.1"/>
</dbReference>
<dbReference type="GeneID" id="42179005"/>
<dbReference type="SUPFAM" id="SSF48179">
    <property type="entry name" value="6-phosphogluconate dehydrogenase C-terminal domain-like"/>
    <property type="match status" value="1"/>
</dbReference>
<feature type="domain" description="Ketopantoate reductase C-terminal" evidence="14">
    <location>
        <begin position="172"/>
        <end position="288"/>
    </location>
</feature>
<evidence type="ECO:0000256" key="9">
    <source>
        <dbReference type="ARBA" id="ARBA00047506"/>
    </source>
</evidence>
<dbReference type="KEGG" id="halz:E5139_08675"/>
<evidence type="ECO:0000259" key="13">
    <source>
        <dbReference type="Pfam" id="PF02558"/>
    </source>
</evidence>
<dbReference type="Pfam" id="PF02558">
    <property type="entry name" value="ApbA"/>
    <property type="match status" value="1"/>
</dbReference>
<dbReference type="GO" id="GO:0005737">
    <property type="term" value="C:cytoplasm"/>
    <property type="evidence" value="ECO:0007669"/>
    <property type="project" value="TreeGrafter"/>
</dbReference>
<dbReference type="GO" id="GO:0015937">
    <property type="term" value="P:coenzyme A biosynthetic process"/>
    <property type="evidence" value="ECO:0007669"/>
    <property type="project" value="UniProtKB-UniPathway"/>
</dbReference>
<feature type="domain" description="Ketopantoate reductase N-terminal" evidence="13">
    <location>
        <begin position="3"/>
        <end position="143"/>
    </location>
</feature>
<dbReference type="Gene3D" id="3.40.50.720">
    <property type="entry name" value="NAD(P)-binding Rossmann-like Domain"/>
    <property type="match status" value="1"/>
</dbReference>
<dbReference type="InterPro" id="IPR008927">
    <property type="entry name" value="6-PGluconate_DH-like_C_sf"/>
</dbReference>
<organism evidence="15 16">
    <name type="scientific">Halomicrobium mukohataei</name>
    <dbReference type="NCBI Taxonomy" id="57705"/>
    <lineage>
        <taxon>Archaea</taxon>
        <taxon>Methanobacteriati</taxon>
        <taxon>Methanobacteriota</taxon>
        <taxon>Stenosarchaea group</taxon>
        <taxon>Halobacteria</taxon>
        <taxon>Halobacteriales</taxon>
        <taxon>Haloarculaceae</taxon>
        <taxon>Halomicrobium</taxon>
    </lineage>
</organism>
<evidence type="ECO:0000256" key="1">
    <source>
        <dbReference type="ARBA" id="ARBA00004724"/>
    </source>
</evidence>
<dbReference type="InterPro" id="IPR036291">
    <property type="entry name" value="NAD(P)-bd_dom_sf"/>
</dbReference>
<dbReference type="InterPro" id="IPR013328">
    <property type="entry name" value="6PGD_dom2"/>
</dbReference>
<dbReference type="NCBIfam" id="TIGR00745">
    <property type="entry name" value="apbA_panE"/>
    <property type="match status" value="1"/>
</dbReference>
<dbReference type="InterPro" id="IPR003710">
    <property type="entry name" value="ApbA"/>
</dbReference>
<dbReference type="GO" id="GO:0050661">
    <property type="term" value="F:NADP binding"/>
    <property type="evidence" value="ECO:0007669"/>
    <property type="project" value="TreeGrafter"/>
</dbReference>
<evidence type="ECO:0000256" key="12">
    <source>
        <dbReference type="RuleBase" id="RU362068"/>
    </source>
</evidence>
<evidence type="ECO:0000256" key="5">
    <source>
        <dbReference type="ARBA" id="ARBA00022857"/>
    </source>
</evidence>
<protein>
    <recommendedName>
        <fullName evidence="4 12">2-dehydropantoate 2-reductase</fullName>
        <ecNumber evidence="3 12">1.1.1.169</ecNumber>
    </recommendedName>
    <alternativeName>
        <fullName evidence="8 12">Ketopantoate reductase</fullName>
    </alternativeName>
</protein>
<evidence type="ECO:0000259" key="14">
    <source>
        <dbReference type="Pfam" id="PF08546"/>
    </source>
</evidence>
<comment type="function">
    <text evidence="12">Catalyzes the NADPH-dependent reduction of ketopantoate into pantoic acid.</text>
</comment>
<evidence type="ECO:0000256" key="6">
    <source>
        <dbReference type="ARBA" id="ARBA00022993"/>
    </source>
</evidence>
<dbReference type="EMBL" id="CP039375">
    <property type="protein sequence ID" value="QCD65700.1"/>
    <property type="molecule type" value="Genomic_DNA"/>
</dbReference>
<reference evidence="15 16" key="1">
    <citation type="submission" date="2019-04" db="EMBL/GenBank/DDBJ databases">
        <title>Complete genome sequence of Arthrobacter sp. ZXY-2 associated with effective atrazine degradation and salt adaptation.</title>
        <authorList>
            <person name="Zhao X."/>
        </authorList>
    </citation>
    <scope>NUCLEOTIDE SEQUENCE [LARGE SCALE GENOMIC DNA]</scope>
    <source>
        <strain evidence="16">ZP60</strain>
    </source>
</reference>
<evidence type="ECO:0000256" key="3">
    <source>
        <dbReference type="ARBA" id="ARBA00013014"/>
    </source>
</evidence>
<dbReference type="InterPro" id="IPR050838">
    <property type="entry name" value="Ketopantoate_reductase"/>
</dbReference>
<keyword evidence="5 12" id="KW-0521">NADP</keyword>
<evidence type="ECO:0000313" key="16">
    <source>
        <dbReference type="Proteomes" id="UP000297053"/>
    </source>
</evidence>
<evidence type="ECO:0000256" key="10">
    <source>
        <dbReference type="ARBA" id="ARBA00048196"/>
    </source>
</evidence>
<comment type="similarity">
    <text evidence="2 12">Belongs to the ketopantoate reductase family.</text>
</comment>
<dbReference type="InterPro" id="IPR013752">
    <property type="entry name" value="KPA_reductase"/>
</dbReference>
<keyword evidence="6 12" id="KW-0173">Coenzyme A biosynthesis</keyword>
<dbReference type="Pfam" id="PF08546">
    <property type="entry name" value="ApbA_C"/>
    <property type="match status" value="1"/>
</dbReference>
<reference evidence="15 16" key="2">
    <citation type="submission" date="2019-04" db="EMBL/GenBank/DDBJ databases">
        <authorList>
            <person name="Yang S."/>
            <person name="Wei W."/>
        </authorList>
    </citation>
    <scope>NUCLEOTIDE SEQUENCE [LARGE SCALE GENOMIC DNA]</scope>
    <source>
        <strain evidence="16">ZP60</strain>
    </source>
</reference>
<dbReference type="EC" id="1.1.1.169" evidence="3 12"/>
<dbReference type="GO" id="GO:0008677">
    <property type="term" value="F:2-dehydropantoate 2-reductase activity"/>
    <property type="evidence" value="ECO:0007669"/>
    <property type="project" value="UniProtKB-EC"/>
</dbReference>
<evidence type="ECO:0000256" key="4">
    <source>
        <dbReference type="ARBA" id="ARBA00019465"/>
    </source>
</evidence>
<comment type="catalytic activity">
    <reaction evidence="9">
        <text>(R)-pantoate + NADP(+) = 2-dehydropantoate + NADPH + H(+)</text>
        <dbReference type="Rhea" id="RHEA:16233"/>
        <dbReference type="ChEBI" id="CHEBI:11561"/>
        <dbReference type="ChEBI" id="CHEBI:15378"/>
        <dbReference type="ChEBI" id="CHEBI:15980"/>
        <dbReference type="ChEBI" id="CHEBI:57783"/>
        <dbReference type="ChEBI" id="CHEBI:58349"/>
        <dbReference type="EC" id="1.1.1.169"/>
    </reaction>
    <physiologicalReaction direction="right-to-left" evidence="9">
        <dbReference type="Rhea" id="RHEA:16235"/>
    </physiologicalReaction>
</comment>
<evidence type="ECO:0000256" key="11">
    <source>
        <dbReference type="ARBA" id="ARBA00056765"/>
    </source>
</evidence>
<evidence type="ECO:0000256" key="8">
    <source>
        <dbReference type="ARBA" id="ARBA00032024"/>
    </source>
</evidence>
<dbReference type="FunFam" id="1.10.1040.10:FF:000017">
    <property type="entry name" value="2-dehydropantoate 2-reductase"/>
    <property type="match status" value="1"/>
</dbReference>
<dbReference type="Gene3D" id="1.10.1040.10">
    <property type="entry name" value="N-(1-d-carboxylethyl)-l-norvaline Dehydrogenase, domain 2"/>
    <property type="match status" value="1"/>
</dbReference>
<evidence type="ECO:0000256" key="7">
    <source>
        <dbReference type="ARBA" id="ARBA00023002"/>
    </source>
</evidence>
<dbReference type="Proteomes" id="UP000297053">
    <property type="component" value="Chromosome"/>
</dbReference>
<comment type="pathway">
    <text evidence="1 12">Cofactor biosynthesis; coenzyme A biosynthesis.</text>
</comment>
<keyword evidence="7 12" id="KW-0560">Oxidoreductase</keyword>
<comment type="function">
    <text evidence="11">Catalyzes the NAD(P)H-dependent reduction of ketopantoate into pantoic acid.</text>
</comment>
<name>A0A4D6KC63_9EURY</name>